<name>A0ABT9WB97_9BACL</name>
<evidence type="ECO:0000313" key="2">
    <source>
        <dbReference type="Proteomes" id="UP001233836"/>
    </source>
</evidence>
<protein>
    <submittedName>
        <fullName evidence="1">Uncharacterized protein</fullName>
    </submittedName>
</protein>
<organism evidence="1 2">
    <name type="scientific">Paenibacillus tundrae</name>
    <dbReference type="NCBI Taxonomy" id="528187"/>
    <lineage>
        <taxon>Bacteria</taxon>
        <taxon>Bacillati</taxon>
        <taxon>Bacillota</taxon>
        <taxon>Bacilli</taxon>
        <taxon>Bacillales</taxon>
        <taxon>Paenibacillaceae</taxon>
        <taxon>Paenibacillus</taxon>
    </lineage>
</organism>
<dbReference type="Proteomes" id="UP001233836">
    <property type="component" value="Unassembled WGS sequence"/>
</dbReference>
<reference evidence="1 2" key="1">
    <citation type="submission" date="2023-07" db="EMBL/GenBank/DDBJ databases">
        <title>Sorghum-associated microbial communities from plants grown in Nebraska, USA.</title>
        <authorList>
            <person name="Schachtman D."/>
        </authorList>
    </citation>
    <scope>NUCLEOTIDE SEQUENCE [LARGE SCALE GENOMIC DNA]</scope>
    <source>
        <strain evidence="1 2">DS1314</strain>
    </source>
</reference>
<keyword evidence="2" id="KW-1185">Reference proteome</keyword>
<sequence length="127" mass="14884">MMKLKGTATEEAYRAELQRTYDYIFNTEDGRILHQTIMEKVEDFQTAYIIDWIPDQGGDFFKLIVNGEMLVLIEIEEEIDFLTKDIIKKVISYESQSIKTYKKELSKTNQIKLEVAIDLCQTDMNKS</sequence>
<comment type="caution">
    <text evidence="1">The sequence shown here is derived from an EMBL/GenBank/DDBJ whole genome shotgun (WGS) entry which is preliminary data.</text>
</comment>
<accession>A0ABT9WB97</accession>
<proteinExistence type="predicted"/>
<evidence type="ECO:0000313" key="1">
    <source>
        <dbReference type="EMBL" id="MDQ0170517.1"/>
    </source>
</evidence>
<gene>
    <name evidence="1" type="ORF">J2T19_001959</name>
</gene>
<dbReference type="EMBL" id="JAUSTI010000004">
    <property type="protein sequence ID" value="MDQ0170517.1"/>
    <property type="molecule type" value="Genomic_DNA"/>
</dbReference>